<evidence type="ECO:0000313" key="7">
    <source>
        <dbReference type="EMBL" id="SBW06707.1"/>
    </source>
</evidence>
<evidence type="ECO:0000256" key="3">
    <source>
        <dbReference type="ARBA" id="ARBA00011284"/>
    </source>
</evidence>
<comment type="function">
    <text evidence="1 6">May protect the nitrogenase Fe-Mo protein from oxidative damage.</text>
</comment>
<dbReference type="HAMAP" id="MF_00529">
    <property type="entry name" value="NifW"/>
    <property type="match status" value="1"/>
</dbReference>
<dbReference type="AlphaFoldDB" id="A0A212K522"/>
<dbReference type="Pfam" id="PF03206">
    <property type="entry name" value="NifW"/>
    <property type="match status" value="1"/>
</dbReference>
<reference evidence="7" key="1">
    <citation type="submission" date="2016-04" db="EMBL/GenBank/DDBJ databases">
        <authorList>
            <person name="Evans L.H."/>
            <person name="Alamgir A."/>
            <person name="Owens N."/>
            <person name="Weber N.D."/>
            <person name="Virtaneva K."/>
            <person name="Barbian K."/>
            <person name="Babar A."/>
            <person name="Rosenke K."/>
        </authorList>
    </citation>
    <scope>NUCLEOTIDE SEQUENCE</scope>
    <source>
        <strain evidence="7">86</strain>
    </source>
</reference>
<name>A0A212K522_9PROT</name>
<dbReference type="InterPro" id="IPR004893">
    <property type="entry name" value="NifW"/>
</dbReference>
<evidence type="ECO:0000256" key="5">
    <source>
        <dbReference type="ARBA" id="ARBA00023231"/>
    </source>
</evidence>
<evidence type="ECO:0000256" key="6">
    <source>
        <dbReference type="HAMAP-Rule" id="MF_00529"/>
    </source>
</evidence>
<keyword evidence="5 6" id="KW-0535">Nitrogen fixation</keyword>
<gene>
    <name evidence="6 7" type="primary">nifW</name>
    <name evidence="7" type="ORF">KL86APRO_12142</name>
</gene>
<sequence length="106" mass="11919">MTDWQDEMHDCESAEDFFELFGVPYDPHLLRVHRLHILQRFHDELAVRALPESPPDRFAAHAAALAAAHAAFAVSTPQAERIFRVFQSLPGEPAFVPLASLPPKPH</sequence>
<evidence type="ECO:0000256" key="1">
    <source>
        <dbReference type="ARBA" id="ARBA00002247"/>
    </source>
</evidence>
<dbReference type="EMBL" id="FLUO01000001">
    <property type="protein sequence ID" value="SBW06707.1"/>
    <property type="molecule type" value="Genomic_DNA"/>
</dbReference>
<dbReference type="GO" id="GO:0009399">
    <property type="term" value="P:nitrogen fixation"/>
    <property type="evidence" value="ECO:0007669"/>
    <property type="project" value="UniProtKB-UniRule"/>
</dbReference>
<evidence type="ECO:0000256" key="2">
    <source>
        <dbReference type="ARBA" id="ARBA00008351"/>
    </source>
</evidence>
<proteinExistence type="inferred from homology"/>
<accession>A0A212K522</accession>
<evidence type="ECO:0000256" key="4">
    <source>
        <dbReference type="ARBA" id="ARBA00016274"/>
    </source>
</evidence>
<protein>
    <recommendedName>
        <fullName evidence="4 6">Nitrogenase-stabilizing/protective protein NifW</fullName>
    </recommendedName>
</protein>
<comment type="similarity">
    <text evidence="2 6">Belongs to the NifW family.</text>
</comment>
<comment type="subunit">
    <text evidence="3 6">Homotrimer; associates with NifD.</text>
</comment>
<organism evidence="7">
    <name type="scientific">uncultured Alphaproteobacteria bacterium</name>
    <dbReference type="NCBI Taxonomy" id="91750"/>
    <lineage>
        <taxon>Bacteria</taxon>
        <taxon>Pseudomonadati</taxon>
        <taxon>Pseudomonadota</taxon>
        <taxon>Alphaproteobacteria</taxon>
        <taxon>environmental samples</taxon>
    </lineage>
</organism>